<dbReference type="Gene3D" id="1.10.260.40">
    <property type="entry name" value="lambda repressor-like DNA-binding domains"/>
    <property type="match status" value="1"/>
</dbReference>
<evidence type="ECO:0000313" key="3">
    <source>
        <dbReference type="Proteomes" id="UP000050872"/>
    </source>
</evidence>
<dbReference type="SMART" id="SM00530">
    <property type="entry name" value="HTH_XRE"/>
    <property type="match status" value="1"/>
</dbReference>
<keyword evidence="3" id="KW-1185">Reference proteome</keyword>
<proteinExistence type="predicted"/>
<dbReference type="GO" id="GO:0003677">
    <property type="term" value="F:DNA binding"/>
    <property type="evidence" value="ECO:0007669"/>
    <property type="project" value="InterPro"/>
</dbReference>
<dbReference type="SUPFAM" id="SSF47413">
    <property type="entry name" value="lambda repressor-like DNA-binding domains"/>
    <property type="match status" value="1"/>
</dbReference>
<dbReference type="Pfam" id="PF01381">
    <property type="entry name" value="HTH_3"/>
    <property type="match status" value="1"/>
</dbReference>
<protein>
    <submittedName>
        <fullName evidence="2">XRE family transcriptional regulator</fullName>
    </submittedName>
</protein>
<dbReference type="InterPro" id="IPR001387">
    <property type="entry name" value="Cro/C1-type_HTH"/>
</dbReference>
<dbReference type="InterPro" id="IPR010982">
    <property type="entry name" value="Lambda_DNA-bd_dom_sf"/>
</dbReference>
<accession>A0A0R1QLX5</accession>
<dbReference type="STRING" id="1423770.FD29_GL002040"/>
<reference evidence="2 3" key="1">
    <citation type="journal article" date="2015" name="Genome Announc.">
        <title>Expanding the biotechnology potential of lactobacilli through comparative genomics of 213 strains and associated genera.</title>
        <authorList>
            <person name="Sun Z."/>
            <person name="Harris H.M."/>
            <person name="McCann A."/>
            <person name="Guo C."/>
            <person name="Argimon S."/>
            <person name="Zhang W."/>
            <person name="Yang X."/>
            <person name="Jeffery I.B."/>
            <person name="Cooney J.C."/>
            <person name="Kagawa T.F."/>
            <person name="Liu W."/>
            <person name="Song Y."/>
            <person name="Salvetti E."/>
            <person name="Wrobel A."/>
            <person name="Rasinkangas P."/>
            <person name="Parkhill J."/>
            <person name="Rea M.C."/>
            <person name="O'Sullivan O."/>
            <person name="Ritari J."/>
            <person name="Douillard F.P."/>
            <person name="Paul Ross R."/>
            <person name="Yang R."/>
            <person name="Briner A.E."/>
            <person name="Felis G.E."/>
            <person name="de Vos W.M."/>
            <person name="Barrangou R."/>
            <person name="Klaenhammer T.R."/>
            <person name="Caufield P.W."/>
            <person name="Cui Y."/>
            <person name="Zhang H."/>
            <person name="O'Toole P.W."/>
        </authorList>
    </citation>
    <scope>NUCLEOTIDE SEQUENCE [LARGE SCALE GENOMIC DNA]</scope>
    <source>
        <strain evidence="2 3">DSM 14500</strain>
    </source>
</reference>
<dbReference type="RefSeq" id="WP_010500046.1">
    <property type="nucleotide sequence ID" value="NZ_AZEZ01000005.1"/>
</dbReference>
<dbReference type="OrthoDB" id="428540at2"/>
<comment type="caution">
    <text evidence="2">The sequence shown here is derived from an EMBL/GenBank/DDBJ whole genome shotgun (WGS) entry which is preliminary data.</text>
</comment>
<dbReference type="CDD" id="cd00093">
    <property type="entry name" value="HTH_XRE"/>
    <property type="match status" value="1"/>
</dbReference>
<feature type="domain" description="HTH cro/C1-type" evidence="1">
    <location>
        <begin position="33"/>
        <end position="87"/>
    </location>
</feature>
<evidence type="ECO:0000313" key="2">
    <source>
        <dbReference type="EMBL" id="KRL45773.1"/>
    </source>
</evidence>
<organism evidence="2 3">
    <name type="scientific">Companilactobacillus mindensis DSM 14500</name>
    <dbReference type="NCBI Taxonomy" id="1423770"/>
    <lineage>
        <taxon>Bacteria</taxon>
        <taxon>Bacillati</taxon>
        <taxon>Bacillota</taxon>
        <taxon>Bacilli</taxon>
        <taxon>Lactobacillales</taxon>
        <taxon>Lactobacillaceae</taxon>
        <taxon>Companilactobacillus</taxon>
    </lineage>
</organism>
<dbReference type="AlphaFoldDB" id="A0A0R1QLX5"/>
<evidence type="ECO:0000259" key="1">
    <source>
        <dbReference type="PROSITE" id="PS50943"/>
    </source>
</evidence>
<dbReference type="Proteomes" id="UP000050872">
    <property type="component" value="Unassembled WGS sequence"/>
</dbReference>
<sequence>MPRIDERSWKKIFELGNNGKYDDEAYAEILATVLNLRVEKGLTQSDVARISGLSTSMISKIESQYTVPSVKNFLRYIFALDLDWELVHKR</sequence>
<name>A0A0R1QLX5_9LACO</name>
<dbReference type="PATRIC" id="fig|1423770.3.peg.2095"/>
<gene>
    <name evidence="2" type="ORF">FD29_GL002040</name>
</gene>
<dbReference type="EMBL" id="AZEZ01000005">
    <property type="protein sequence ID" value="KRL45773.1"/>
    <property type="molecule type" value="Genomic_DNA"/>
</dbReference>
<dbReference type="PROSITE" id="PS50943">
    <property type="entry name" value="HTH_CROC1"/>
    <property type="match status" value="1"/>
</dbReference>